<organism evidence="2 3">
    <name type="scientific">Actinokineospora soli</name>
    <dbReference type="NCBI Taxonomy" id="1048753"/>
    <lineage>
        <taxon>Bacteria</taxon>
        <taxon>Bacillati</taxon>
        <taxon>Actinomycetota</taxon>
        <taxon>Actinomycetes</taxon>
        <taxon>Pseudonocardiales</taxon>
        <taxon>Pseudonocardiaceae</taxon>
        <taxon>Actinokineospora</taxon>
    </lineage>
</organism>
<dbReference type="InterPro" id="IPR018247">
    <property type="entry name" value="EF_Hand_1_Ca_BS"/>
</dbReference>
<feature type="domain" description="EF-hand" evidence="1">
    <location>
        <begin position="126"/>
        <end position="161"/>
    </location>
</feature>
<dbReference type="SMART" id="SM00054">
    <property type="entry name" value="EFh"/>
    <property type="match status" value="3"/>
</dbReference>
<dbReference type="Proteomes" id="UP001596512">
    <property type="component" value="Unassembled WGS sequence"/>
</dbReference>
<reference evidence="3" key="1">
    <citation type="journal article" date="2019" name="Int. J. Syst. Evol. Microbiol.">
        <title>The Global Catalogue of Microorganisms (GCM) 10K type strain sequencing project: providing services to taxonomists for standard genome sequencing and annotation.</title>
        <authorList>
            <consortium name="The Broad Institute Genomics Platform"/>
            <consortium name="The Broad Institute Genome Sequencing Center for Infectious Disease"/>
            <person name="Wu L."/>
            <person name="Ma J."/>
        </authorList>
    </citation>
    <scope>NUCLEOTIDE SEQUENCE [LARGE SCALE GENOMIC DNA]</scope>
    <source>
        <strain evidence="3">JCM 17695</strain>
    </source>
</reference>
<protein>
    <submittedName>
        <fullName evidence="2">EF-hand domain-containing protein</fullName>
    </submittedName>
</protein>
<dbReference type="InterPro" id="IPR011992">
    <property type="entry name" value="EF-hand-dom_pair"/>
</dbReference>
<dbReference type="SUPFAM" id="SSF47473">
    <property type="entry name" value="EF-hand"/>
    <property type="match status" value="1"/>
</dbReference>
<dbReference type="EMBL" id="JBHTEY010000004">
    <property type="protein sequence ID" value="MFC7617359.1"/>
    <property type="molecule type" value="Genomic_DNA"/>
</dbReference>
<accession>A0ABW2TVJ2</accession>
<sequence>MASQLQRGKVTAVFRAMDADGDGYLTEADFHAITDRWTRLRGAEPGDRERVGAIMLGWWSTLSTAYDADGDDRVTVDEVLAVVDRLPQMLDAVTATASAMFDAVDADRDDRISATEYRTLIEAWNGRRTDTDSIFNILDDDGDGSLSREEFTDLWTQFWAGDDPAAPGNWVFGHFALPTS</sequence>
<dbReference type="PANTHER" id="PTHR10827">
    <property type="entry name" value="RETICULOCALBIN"/>
    <property type="match status" value="1"/>
</dbReference>
<evidence type="ECO:0000259" key="1">
    <source>
        <dbReference type="PROSITE" id="PS50222"/>
    </source>
</evidence>
<dbReference type="Pfam" id="PF13499">
    <property type="entry name" value="EF-hand_7"/>
    <property type="match status" value="1"/>
</dbReference>
<evidence type="ECO:0000313" key="2">
    <source>
        <dbReference type="EMBL" id="MFC7617359.1"/>
    </source>
</evidence>
<name>A0ABW2TVJ2_9PSEU</name>
<dbReference type="PANTHER" id="PTHR10827:SF85">
    <property type="entry name" value="CALCIUM-BINDING PROTEIN"/>
    <property type="match status" value="1"/>
</dbReference>
<dbReference type="InterPro" id="IPR002048">
    <property type="entry name" value="EF_hand_dom"/>
</dbReference>
<keyword evidence="3" id="KW-1185">Reference proteome</keyword>
<gene>
    <name evidence="2" type="ORF">ACFQV2_31995</name>
</gene>
<dbReference type="PROSITE" id="PS50222">
    <property type="entry name" value="EF_HAND_2"/>
    <property type="match status" value="2"/>
</dbReference>
<dbReference type="PROSITE" id="PS00018">
    <property type="entry name" value="EF_HAND_1"/>
    <property type="match status" value="3"/>
</dbReference>
<comment type="caution">
    <text evidence="2">The sequence shown here is derived from an EMBL/GenBank/DDBJ whole genome shotgun (WGS) entry which is preliminary data.</text>
</comment>
<proteinExistence type="predicted"/>
<feature type="domain" description="EF-hand" evidence="1">
    <location>
        <begin position="5"/>
        <end position="40"/>
    </location>
</feature>
<dbReference type="Gene3D" id="1.10.238.10">
    <property type="entry name" value="EF-hand"/>
    <property type="match status" value="1"/>
</dbReference>
<dbReference type="Pfam" id="PF13833">
    <property type="entry name" value="EF-hand_8"/>
    <property type="match status" value="1"/>
</dbReference>
<evidence type="ECO:0000313" key="3">
    <source>
        <dbReference type="Proteomes" id="UP001596512"/>
    </source>
</evidence>